<dbReference type="InterPro" id="IPR053229">
    <property type="entry name" value="NADH-Q_oxidrdct_subunit"/>
</dbReference>
<keyword evidence="4" id="KW-1185">Reference proteome</keyword>
<dbReference type="Pfam" id="PF10785">
    <property type="entry name" value="NADH-u_ox-rdase"/>
    <property type="match status" value="1"/>
</dbReference>
<keyword evidence="1" id="KW-1133">Transmembrane helix</keyword>
<evidence type="ECO:0000313" key="4">
    <source>
        <dbReference type="Proteomes" id="UP000780801"/>
    </source>
</evidence>
<sequence length="112" mass="12199">MSSAEKYIKTDYPVIDSDPHFNRVVRYLRGSDYASWGAITVAGPAAMLAFERIRPAAGPKGINVALGVATALGFMGGFLFAYQKSSPAIPWFNIANHKYHNADTTNESKSEN</sequence>
<comment type="caution">
    <text evidence="3">The sequence shown here is derived from an EMBL/GenBank/DDBJ whole genome shotgun (WGS) entry which is preliminary data.</text>
</comment>
<protein>
    <recommendedName>
        <fullName evidence="2">NADH-ubiquinone oxidoreductase 21kDa subunit N-terminal domain-containing protein</fullName>
    </recommendedName>
</protein>
<evidence type="ECO:0000256" key="1">
    <source>
        <dbReference type="SAM" id="Phobius"/>
    </source>
</evidence>
<dbReference type="PANTHER" id="PTHR34062:SF1">
    <property type="entry name" value="NADH-UBIQUINONE OXIDOREDUCTASE 21KDA SUBUNIT N-TERMINAL DOMAIN-CONTAINING PROTEIN"/>
    <property type="match status" value="1"/>
</dbReference>
<keyword evidence="1" id="KW-0472">Membrane</keyword>
<evidence type="ECO:0000259" key="2">
    <source>
        <dbReference type="Pfam" id="PF10785"/>
    </source>
</evidence>
<proteinExistence type="predicted"/>
<name>A0A9P6FWQ3_9FUNG</name>
<feature type="transmembrane region" description="Helical" evidence="1">
    <location>
        <begin position="62"/>
        <end position="82"/>
    </location>
</feature>
<dbReference type="Proteomes" id="UP000780801">
    <property type="component" value="Unassembled WGS sequence"/>
</dbReference>
<dbReference type="PANTHER" id="PTHR34062">
    <property type="entry name" value="OXIDOREDUCTASE 21 KDA SUBUNIT, PUTATIVE (AFU_ORTHOLOGUE AFUA_4G04750)-RELATED"/>
    <property type="match status" value="1"/>
</dbReference>
<feature type="domain" description="NADH-ubiquinone oxidoreductase 21kDa subunit N-terminal" evidence="2">
    <location>
        <begin position="10"/>
        <end position="86"/>
    </location>
</feature>
<organism evidence="3 4">
    <name type="scientific">Lunasporangiospora selenospora</name>
    <dbReference type="NCBI Taxonomy" id="979761"/>
    <lineage>
        <taxon>Eukaryota</taxon>
        <taxon>Fungi</taxon>
        <taxon>Fungi incertae sedis</taxon>
        <taxon>Mucoromycota</taxon>
        <taxon>Mortierellomycotina</taxon>
        <taxon>Mortierellomycetes</taxon>
        <taxon>Mortierellales</taxon>
        <taxon>Mortierellaceae</taxon>
        <taxon>Lunasporangiospora</taxon>
    </lineage>
</organism>
<reference evidence="3" key="1">
    <citation type="journal article" date="2020" name="Fungal Divers.">
        <title>Resolving the Mortierellaceae phylogeny through synthesis of multi-gene phylogenetics and phylogenomics.</title>
        <authorList>
            <person name="Vandepol N."/>
            <person name="Liber J."/>
            <person name="Desiro A."/>
            <person name="Na H."/>
            <person name="Kennedy M."/>
            <person name="Barry K."/>
            <person name="Grigoriev I.V."/>
            <person name="Miller A.N."/>
            <person name="O'Donnell K."/>
            <person name="Stajich J.E."/>
            <person name="Bonito G."/>
        </authorList>
    </citation>
    <scope>NUCLEOTIDE SEQUENCE</scope>
    <source>
        <strain evidence="3">KOD1015</strain>
    </source>
</reference>
<dbReference type="EMBL" id="JAABOA010000758">
    <property type="protein sequence ID" value="KAF9583260.1"/>
    <property type="molecule type" value="Genomic_DNA"/>
</dbReference>
<keyword evidence="1" id="KW-0812">Transmembrane</keyword>
<dbReference type="OrthoDB" id="196140at2759"/>
<dbReference type="InterPro" id="IPR019721">
    <property type="entry name" value="NADH-UbQ_OxRdtase_su21_N"/>
</dbReference>
<gene>
    <name evidence="3" type="ORF">BGW38_009895</name>
</gene>
<dbReference type="AlphaFoldDB" id="A0A9P6FWQ3"/>
<accession>A0A9P6FWQ3</accession>
<evidence type="ECO:0000313" key="3">
    <source>
        <dbReference type="EMBL" id="KAF9583260.1"/>
    </source>
</evidence>